<protein>
    <recommendedName>
        <fullName evidence="3">histidine kinase</fullName>
        <ecNumber evidence="3">2.7.13.3</ecNumber>
    </recommendedName>
</protein>
<dbReference type="SUPFAM" id="SSF47384">
    <property type="entry name" value="Homodimeric domain of signal transducing histidine kinase"/>
    <property type="match status" value="1"/>
</dbReference>
<dbReference type="InterPro" id="IPR003594">
    <property type="entry name" value="HATPase_dom"/>
</dbReference>
<evidence type="ECO:0000256" key="5">
    <source>
        <dbReference type="ARBA" id="ARBA00022679"/>
    </source>
</evidence>
<dbReference type="Gene3D" id="1.10.287.130">
    <property type="match status" value="1"/>
</dbReference>
<evidence type="ECO:0000259" key="11">
    <source>
        <dbReference type="PROSITE" id="PS50112"/>
    </source>
</evidence>
<comment type="catalytic activity">
    <reaction evidence="1">
        <text>ATP + protein L-histidine = ADP + protein N-phospho-L-histidine.</text>
        <dbReference type="EC" id="2.7.13.3"/>
    </reaction>
</comment>
<dbReference type="GO" id="GO:0000155">
    <property type="term" value="F:phosphorelay sensor kinase activity"/>
    <property type="evidence" value="ECO:0007669"/>
    <property type="project" value="InterPro"/>
</dbReference>
<keyword evidence="7" id="KW-0902">Two-component regulatory system</keyword>
<feature type="domain" description="PAS" evidence="11">
    <location>
        <begin position="114"/>
        <end position="179"/>
    </location>
</feature>
<dbReference type="PROSITE" id="PS50109">
    <property type="entry name" value="HIS_KIN"/>
    <property type="match status" value="1"/>
</dbReference>
<dbReference type="OrthoDB" id="9813151at2"/>
<name>A0A1I4G2K9_9LACT</name>
<dbReference type="InterPro" id="IPR013767">
    <property type="entry name" value="PAS_fold"/>
</dbReference>
<evidence type="ECO:0000256" key="4">
    <source>
        <dbReference type="ARBA" id="ARBA00022553"/>
    </source>
</evidence>
<dbReference type="SMART" id="SM00091">
    <property type="entry name" value="PAS"/>
    <property type="match status" value="1"/>
</dbReference>
<evidence type="ECO:0000256" key="7">
    <source>
        <dbReference type="ARBA" id="ARBA00023012"/>
    </source>
</evidence>
<comment type="subcellular location">
    <subcellularLocation>
        <location evidence="2">Membrane</location>
    </subcellularLocation>
</comment>
<evidence type="ECO:0000256" key="1">
    <source>
        <dbReference type="ARBA" id="ARBA00000085"/>
    </source>
</evidence>
<dbReference type="InterPro" id="IPR050351">
    <property type="entry name" value="BphY/WalK/GraS-like"/>
</dbReference>
<dbReference type="InterPro" id="IPR036097">
    <property type="entry name" value="HisK_dim/P_sf"/>
</dbReference>
<dbReference type="PRINTS" id="PR00344">
    <property type="entry name" value="BCTRLSENSOR"/>
</dbReference>
<feature type="transmembrane region" description="Helical" evidence="9">
    <location>
        <begin position="12"/>
        <end position="32"/>
    </location>
</feature>
<evidence type="ECO:0000256" key="8">
    <source>
        <dbReference type="ARBA" id="ARBA00023136"/>
    </source>
</evidence>
<dbReference type="SMART" id="SM00388">
    <property type="entry name" value="HisKA"/>
    <property type="match status" value="1"/>
</dbReference>
<dbReference type="PANTHER" id="PTHR45453:SF1">
    <property type="entry name" value="PHOSPHATE REGULON SENSOR PROTEIN PHOR"/>
    <property type="match status" value="1"/>
</dbReference>
<dbReference type="GO" id="GO:0005886">
    <property type="term" value="C:plasma membrane"/>
    <property type="evidence" value="ECO:0007669"/>
    <property type="project" value="TreeGrafter"/>
</dbReference>
<dbReference type="InterPro" id="IPR004358">
    <property type="entry name" value="Sig_transdc_His_kin-like_C"/>
</dbReference>
<dbReference type="CDD" id="cd00082">
    <property type="entry name" value="HisKA"/>
    <property type="match status" value="1"/>
</dbReference>
<dbReference type="InterPro" id="IPR005467">
    <property type="entry name" value="His_kinase_dom"/>
</dbReference>
<evidence type="ECO:0000256" key="3">
    <source>
        <dbReference type="ARBA" id="ARBA00012438"/>
    </source>
</evidence>
<feature type="domain" description="Histidine kinase" evidence="10">
    <location>
        <begin position="237"/>
        <end position="458"/>
    </location>
</feature>
<evidence type="ECO:0000313" key="12">
    <source>
        <dbReference type="EMBL" id="SFL23989.1"/>
    </source>
</evidence>
<dbReference type="EMBL" id="FOTJ01000003">
    <property type="protein sequence ID" value="SFL23989.1"/>
    <property type="molecule type" value="Genomic_DNA"/>
</dbReference>
<dbReference type="PROSITE" id="PS50112">
    <property type="entry name" value="PAS"/>
    <property type="match status" value="1"/>
</dbReference>
<dbReference type="GO" id="GO:0004721">
    <property type="term" value="F:phosphoprotein phosphatase activity"/>
    <property type="evidence" value="ECO:0007669"/>
    <property type="project" value="TreeGrafter"/>
</dbReference>
<dbReference type="PANTHER" id="PTHR45453">
    <property type="entry name" value="PHOSPHATE REGULON SENSOR PROTEIN PHOR"/>
    <property type="match status" value="1"/>
</dbReference>
<dbReference type="RefSeq" id="WP_074750677.1">
    <property type="nucleotide sequence ID" value="NZ_CAXVJC010000002.1"/>
</dbReference>
<keyword evidence="4" id="KW-0597">Phosphoprotein</keyword>
<evidence type="ECO:0000313" key="13">
    <source>
        <dbReference type="Proteomes" id="UP000181969"/>
    </source>
</evidence>
<sequence>MNKFFNSIVLKGVVIHLLLFGIFEIVNSPYFLTHTTALLEFFIFYLITLSLLIWYLSRLAQTANKISHQVDNFLNDNYENRQISKENNELSVAYNKLLLLGHEIEDRQEHLENQRNQLESILTYLADGVITTDRHGKINLANHAALNLLDQSSEAIIGKDLIDILNISDKYSFHDLLQKEPELTLNAINSEDTAVILRVNFMLFRSESGYISGIIAVLHDTTEQEKTERDRRLFVSNVSHELRTPLTSVKAYLEALNDGALADTEVASHFVDVSLNETDRMIRMIGELLELSRMDQDKVKLHTEIINYVDFINYILDRFDQIIEKNYTNFRIIRQIPQQEIWLEIDTDKLSQVIDNIINNAFKYSPKGGTITVSVWCEDNKAFTSIADQGIGIPKPALAKVFDRFYRVDNASRNSQIGGTGLGLSIAYDIMKLHKGDIVVTSDGKTGSTFTLSFPYSDEINQENNDWEDFAE</sequence>
<dbReference type="Pfam" id="PF00512">
    <property type="entry name" value="HisKA"/>
    <property type="match status" value="1"/>
</dbReference>
<gene>
    <name evidence="12" type="ORF">SAMN05216438_10312</name>
</gene>
<dbReference type="SUPFAM" id="SSF55785">
    <property type="entry name" value="PYP-like sensor domain (PAS domain)"/>
    <property type="match status" value="1"/>
</dbReference>
<feature type="transmembrane region" description="Helical" evidence="9">
    <location>
        <begin position="38"/>
        <end position="56"/>
    </location>
</feature>
<dbReference type="FunFam" id="1.10.287.130:FF:000001">
    <property type="entry name" value="Two-component sensor histidine kinase"/>
    <property type="match status" value="1"/>
</dbReference>
<evidence type="ECO:0000256" key="6">
    <source>
        <dbReference type="ARBA" id="ARBA00022777"/>
    </source>
</evidence>
<evidence type="ECO:0000256" key="2">
    <source>
        <dbReference type="ARBA" id="ARBA00004370"/>
    </source>
</evidence>
<keyword evidence="6 12" id="KW-0418">Kinase</keyword>
<keyword evidence="9" id="KW-0812">Transmembrane</keyword>
<dbReference type="NCBIfam" id="TIGR00229">
    <property type="entry name" value="sensory_box"/>
    <property type="match status" value="1"/>
</dbReference>
<dbReference type="Pfam" id="PF00989">
    <property type="entry name" value="PAS"/>
    <property type="match status" value="1"/>
</dbReference>
<dbReference type="CDD" id="cd00075">
    <property type="entry name" value="HATPase"/>
    <property type="match status" value="1"/>
</dbReference>
<evidence type="ECO:0000259" key="10">
    <source>
        <dbReference type="PROSITE" id="PS50109"/>
    </source>
</evidence>
<accession>A0A1I4G2K9</accession>
<dbReference type="GO" id="GO:0016036">
    <property type="term" value="P:cellular response to phosphate starvation"/>
    <property type="evidence" value="ECO:0007669"/>
    <property type="project" value="TreeGrafter"/>
</dbReference>
<keyword evidence="8 9" id="KW-0472">Membrane</keyword>
<dbReference type="Gene3D" id="3.30.450.20">
    <property type="entry name" value="PAS domain"/>
    <property type="match status" value="1"/>
</dbReference>
<reference evidence="12 13" key="1">
    <citation type="submission" date="2016-10" db="EMBL/GenBank/DDBJ databases">
        <authorList>
            <person name="de Groot N.N."/>
        </authorList>
    </citation>
    <scope>NUCLEOTIDE SEQUENCE [LARGE SCALE GENOMIC DNA]</scope>
    <source>
        <strain evidence="12 13">M79</strain>
    </source>
</reference>
<evidence type="ECO:0000256" key="9">
    <source>
        <dbReference type="SAM" id="Phobius"/>
    </source>
</evidence>
<dbReference type="AlphaFoldDB" id="A0A1I4G2K9"/>
<dbReference type="InterPro" id="IPR035965">
    <property type="entry name" value="PAS-like_dom_sf"/>
</dbReference>
<dbReference type="EC" id="2.7.13.3" evidence="3"/>
<dbReference type="SMART" id="SM00387">
    <property type="entry name" value="HATPase_c"/>
    <property type="match status" value="1"/>
</dbReference>
<dbReference type="Proteomes" id="UP000181969">
    <property type="component" value="Unassembled WGS sequence"/>
</dbReference>
<proteinExistence type="predicted"/>
<organism evidence="12 13">
    <name type="scientific">Lactococcus garvieae</name>
    <dbReference type="NCBI Taxonomy" id="1363"/>
    <lineage>
        <taxon>Bacteria</taxon>
        <taxon>Bacillati</taxon>
        <taxon>Bacillota</taxon>
        <taxon>Bacilli</taxon>
        <taxon>Lactobacillales</taxon>
        <taxon>Streptococcaceae</taxon>
        <taxon>Lactococcus</taxon>
    </lineage>
</organism>
<dbReference type="SUPFAM" id="SSF55874">
    <property type="entry name" value="ATPase domain of HSP90 chaperone/DNA topoisomerase II/histidine kinase"/>
    <property type="match status" value="1"/>
</dbReference>
<dbReference type="Pfam" id="PF02518">
    <property type="entry name" value="HATPase_c"/>
    <property type="match status" value="1"/>
</dbReference>
<dbReference type="InterPro" id="IPR003661">
    <property type="entry name" value="HisK_dim/P_dom"/>
</dbReference>
<dbReference type="InterPro" id="IPR036890">
    <property type="entry name" value="HATPase_C_sf"/>
</dbReference>
<keyword evidence="9" id="KW-1133">Transmembrane helix</keyword>
<dbReference type="Gene3D" id="3.30.565.10">
    <property type="entry name" value="Histidine kinase-like ATPase, C-terminal domain"/>
    <property type="match status" value="1"/>
</dbReference>
<dbReference type="GO" id="GO:0006355">
    <property type="term" value="P:regulation of DNA-templated transcription"/>
    <property type="evidence" value="ECO:0007669"/>
    <property type="project" value="InterPro"/>
</dbReference>
<dbReference type="InterPro" id="IPR000014">
    <property type="entry name" value="PAS"/>
</dbReference>
<dbReference type="FunFam" id="3.30.565.10:FF:000006">
    <property type="entry name" value="Sensor histidine kinase WalK"/>
    <property type="match status" value="1"/>
</dbReference>
<dbReference type="CDD" id="cd00130">
    <property type="entry name" value="PAS"/>
    <property type="match status" value="1"/>
</dbReference>
<keyword evidence="5" id="KW-0808">Transferase</keyword>